<proteinExistence type="predicted"/>
<evidence type="ECO:0000259" key="2">
    <source>
        <dbReference type="PROSITE" id="PS50983"/>
    </source>
</evidence>
<keyword evidence="4" id="KW-1185">Reference proteome</keyword>
<dbReference type="AlphaFoldDB" id="A0A1G9R3S2"/>
<dbReference type="InterPro" id="IPR002491">
    <property type="entry name" value="ABC_transptr_periplasmic_BD"/>
</dbReference>
<gene>
    <name evidence="3" type="ORF">SAMN05216360_10177</name>
</gene>
<dbReference type="GO" id="GO:0071281">
    <property type="term" value="P:cellular response to iron ion"/>
    <property type="evidence" value="ECO:0007669"/>
    <property type="project" value="TreeGrafter"/>
</dbReference>
<feature type="domain" description="Fe/B12 periplasmic-binding" evidence="2">
    <location>
        <begin position="46"/>
        <end position="311"/>
    </location>
</feature>
<feature type="chain" id="PRO_5011632699" evidence="1">
    <location>
        <begin position="27"/>
        <end position="354"/>
    </location>
</feature>
<dbReference type="Gene3D" id="1.20.58.2180">
    <property type="match status" value="1"/>
</dbReference>
<dbReference type="RefSeq" id="WP_091712386.1">
    <property type="nucleotide sequence ID" value="NZ_FNHS01000001.1"/>
</dbReference>
<evidence type="ECO:0000313" key="4">
    <source>
        <dbReference type="Proteomes" id="UP000198704"/>
    </source>
</evidence>
<feature type="signal peptide" evidence="1">
    <location>
        <begin position="1"/>
        <end position="26"/>
    </location>
</feature>
<reference evidence="4" key="1">
    <citation type="submission" date="2016-10" db="EMBL/GenBank/DDBJ databases">
        <authorList>
            <person name="Varghese N."/>
            <person name="Submissions S."/>
        </authorList>
    </citation>
    <scope>NUCLEOTIDE SEQUENCE [LARGE SCALE GENOMIC DNA]</scope>
    <source>
        <strain evidence="4">BL47</strain>
    </source>
</reference>
<dbReference type="PANTHER" id="PTHR30535:SF34">
    <property type="entry name" value="MOLYBDATE-BINDING PROTEIN MOLA"/>
    <property type="match status" value="1"/>
</dbReference>
<accession>A0A1G9R3S2</accession>
<dbReference type="CDD" id="cd01147">
    <property type="entry name" value="HemV-2"/>
    <property type="match status" value="1"/>
</dbReference>
<dbReference type="Pfam" id="PF01497">
    <property type="entry name" value="Peripla_BP_2"/>
    <property type="match status" value="1"/>
</dbReference>
<dbReference type="Gene3D" id="3.40.50.1980">
    <property type="entry name" value="Nitrogenase molybdenum iron protein domain"/>
    <property type="match status" value="2"/>
</dbReference>
<sequence length="354" mass="37330">MMARASGRRSLAGALAVLLTLDAATAARPFTDAAGRTVELPDRIERVLAAGPPAAVLLYTLAPDSMAGWVSAFRPEALPYLEPRSRTLPAYGRLTGRGGTANVEGVLAARPDLIVDSGSLGPTFASLADRVQAQTGIPYILLDGSFARMPETYRQLGAALGRQDAADALAASVAALTGAVAKAVGSVPEDKRPRVYYARGPRGLETGFAGSINTELLEAAGGRNVAQGGDGRLGAVSPEQILAWNPEVIVTLDPAFAAAVRSDPLWRDVRAVQTGRIYVAPLQPFPWFDAPPGVNRVIGLRWLAGLLHPDLFPQPMTEVVRDFYHRFYHVDLDAAQAAALLDPAASGTRPGAPR</sequence>
<dbReference type="PANTHER" id="PTHR30535">
    <property type="entry name" value="VITAMIN B12-BINDING PROTEIN"/>
    <property type="match status" value="1"/>
</dbReference>
<dbReference type="SUPFAM" id="SSF53807">
    <property type="entry name" value="Helical backbone' metal receptor"/>
    <property type="match status" value="1"/>
</dbReference>
<dbReference type="Proteomes" id="UP000198704">
    <property type="component" value="Unassembled WGS sequence"/>
</dbReference>
<evidence type="ECO:0000313" key="3">
    <source>
        <dbReference type="EMBL" id="SDM17770.1"/>
    </source>
</evidence>
<dbReference type="InterPro" id="IPR050902">
    <property type="entry name" value="ABC_Transporter_SBP"/>
</dbReference>
<dbReference type="PROSITE" id="PS50983">
    <property type="entry name" value="FE_B12_PBP"/>
    <property type="match status" value="1"/>
</dbReference>
<name>A0A1G9R3S2_9HYPH</name>
<evidence type="ECO:0000256" key="1">
    <source>
        <dbReference type="SAM" id="SignalP"/>
    </source>
</evidence>
<keyword evidence="1" id="KW-0732">Signal</keyword>
<protein>
    <submittedName>
        <fullName evidence="3">Iron complex transport system substrate-binding protein</fullName>
    </submittedName>
</protein>
<dbReference type="EMBL" id="FNHS01000001">
    <property type="protein sequence ID" value="SDM17770.1"/>
    <property type="molecule type" value="Genomic_DNA"/>
</dbReference>
<dbReference type="OrthoDB" id="9775594at2"/>
<organism evidence="3 4">
    <name type="scientific">Methylobacterium phyllostachyos</name>
    <dbReference type="NCBI Taxonomy" id="582672"/>
    <lineage>
        <taxon>Bacteria</taxon>
        <taxon>Pseudomonadati</taxon>
        <taxon>Pseudomonadota</taxon>
        <taxon>Alphaproteobacteria</taxon>
        <taxon>Hyphomicrobiales</taxon>
        <taxon>Methylobacteriaceae</taxon>
        <taxon>Methylobacterium</taxon>
    </lineage>
</organism>
<dbReference type="STRING" id="582672.SAMN05216360_10177"/>